<keyword evidence="3" id="KW-1185">Reference proteome</keyword>
<evidence type="ECO:0000256" key="1">
    <source>
        <dbReference type="SAM" id="MobiDB-lite"/>
    </source>
</evidence>
<reference evidence="2" key="1">
    <citation type="submission" date="2022-06" db="EMBL/GenBank/DDBJ databases">
        <title>Genome public.</title>
        <authorList>
            <person name="Sun Q."/>
        </authorList>
    </citation>
    <scope>NUCLEOTIDE SEQUENCE</scope>
    <source>
        <strain evidence="2">CWNU-1</strain>
    </source>
</reference>
<dbReference type="RefSeq" id="WP_250924185.1">
    <property type="nucleotide sequence ID" value="NZ_JAMQAW010000095.1"/>
</dbReference>
<name>A0ABT0V132_9ACTN</name>
<accession>A0ABT0V132</accession>
<feature type="compositionally biased region" description="Basic residues" evidence="1">
    <location>
        <begin position="214"/>
        <end position="227"/>
    </location>
</feature>
<gene>
    <name evidence="2" type="ORF">NBG84_37455</name>
</gene>
<protein>
    <submittedName>
        <fullName evidence="2">Uncharacterized protein</fullName>
    </submittedName>
</protein>
<dbReference type="Proteomes" id="UP001431429">
    <property type="component" value="Unassembled WGS sequence"/>
</dbReference>
<organism evidence="2 3">
    <name type="scientific">Streptomyces albipurpureus</name>
    <dbReference type="NCBI Taxonomy" id="2897419"/>
    <lineage>
        <taxon>Bacteria</taxon>
        <taxon>Bacillati</taxon>
        <taxon>Actinomycetota</taxon>
        <taxon>Actinomycetes</taxon>
        <taxon>Kitasatosporales</taxon>
        <taxon>Streptomycetaceae</taxon>
        <taxon>Streptomyces</taxon>
    </lineage>
</organism>
<proteinExistence type="predicted"/>
<dbReference type="EMBL" id="JAMQAW010000095">
    <property type="protein sequence ID" value="MCM2393894.1"/>
    <property type="molecule type" value="Genomic_DNA"/>
</dbReference>
<sequence>MSGHTPRVYYEGRTIGRTFDGSVHTKHAEVDDDGYIIDCDEDTDPQLDLSALMENVDLLLYWHGSGRLSLLFRTTLPSVDALRPYLVGDDFHGVSVQVRRDDAVVTLARYEEDGELTYWLDEPEEWLDLLLPLHADLSAGDLSILYLGWRMATSHLYELQSERKNAPPIPPRITATEEHGWPEYDPPLAALDRILRPHDSPTPEGWPMLDKPPKTGKRKGKGKDRRH</sequence>
<evidence type="ECO:0000313" key="2">
    <source>
        <dbReference type="EMBL" id="MCM2393894.1"/>
    </source>
</evidence>
<feature type="region of interest" description="Disordered" evidence="1">
    <location>
        <begin position="192"/>
        <end position="227"/>
    </location>
</feature>
<comment type="caution">
    <text evidence="2">The sequence shown here is derived from an EMBL/GenBank/DDBJ whole genome shotgun (WGS) entry which is preliminary data.</text>
</comment>
<evidence type="ECO:0000313" key="3">
    <source>
        <dbReference type="Proteomes" id="UP001431429"/>
    </source>
</evidence>